<gene>
    <name evidence="2" type="ORF">Din_005917</name>
</gene>
<dbReference type="PANTHER" id="PTHR37383">
    <property type="entry name" value="OS01G0694200 PROTEIN"/>
    <property type="match status" value="1"/>
</dbReference>
<dbReference type="AlphaFoldDB" id="A0A5B6YYX8"/>
<protein>
    <recommendedName>
        <fullName evidence="3">Cleavage/polyadenylation specificity factor A subunit N-terminal domain-containing protein</fullName>
    </recommendedName>
</protein>
<evidence type="ECO:0000256" key="1">
    <source>
        <dbReference type="SAM" id="MobiDB-lite"/>
    </source>
</evidence>
<accession>A0A5B6YYX8</accession>
<feature type="compositionally biased region" description="Gly residues" evidence="1">
    <location>
        <begin position="278"/>
        <end position="289"/>
    </location>
</feature>
<dbReference type="PANTHER" id="PTHR37383:SF1">
    <property type="entry name" value="OS01G0694200 PROTEIN"/>
    <property type="match status" value="1"/>
</dbReference>
<name>A0A5B6YYX8_DAVIN</name>
<evidence type="ECO:0000313" key="2">
    <source>
        <dbReference type="EMBL" id="MPA36476.1"/>
    </source>
</evidence>
<evidence type="ECO:0008006" key="3">
    <source>
        <dbReference type="Google" id="ProtNLM"/>
    </source>
</evidence>
<proteinExistence type="predicted"/>
<dbReference type="EMBL" id="GHES01005917">
    <property type="protein sequence ID" value="MPA36476.1"/>
    <property type="molecule type" value="Transcribed_RNA"/>
</dbReference>
<feature type="region of interest" description="Disordered" evidence="1">
    <location>
        <begin position="278"/>
        <end position="299"/>
    </location>
</feature>
<sequence length="486" mass="52910">MVVVQAAKLKLPQSSSLSSPKVSSLLFDPHSLSLALMHSDSSFSLYPSLSPFSLSSPSPSSLSPPQTFIPSPSSSAIFLRLQNPNPNSTPRVLFIVAAPHHGGGAVLLRFWILRKSQSFARAQVLCNQTGLRFDDNKLGVIFNVNHGVSIKLVGSINVFAMYSISNCKIWVFSAKMAGDEDDGVTVKLMKCAVIDCCMPVFSISISFGFLILGEENGVRVFPLRPLVKGRVRKHWREKKTLNGGLKNDKLKGQRLKLPNGDDLFSDSMIHSYYGVSGHGGSESTGGEGTGESSSNGYLEGKIDKHSDRVKLRPVKLRQDSKEGGACFVAFKSKNFESFKSTKVPLKSEKAISIEALSPNKFLVLDSVGDLHLLCLSNPVLGSEIPCQVKQLTHTMKVQKMAVLPDTSMRTQTVWLSDGHHTVHMMAVSDMDTFGTENDRNDSEETLMQISVIEAIFASEKIQDIISLAANSILILGQGSIFAYAIS</sequence>
<reference evidence="2" key="1">
    <citation type="submission" date="2019-08" db="EMBL/GenBank/DDBJ databases">
        <title>Reference gene set and small RNA set construction with multiple tissues from Davidia involucrata Baill.</title>
        <authorList>
            <person name="Yang H."/>
            <person name="Zhou C."/>
            <person name="Li G."/>
            <person name="Wang J."/>
            <person name="Gao P."/>
            <person name="Wang M."/>
            <person name="Wang R."/>
            <person name="Zhao Y."/>
        </authorList>
    </citation>
    <scope>NUCLEOTIDE SEQUENCE</scope>
    <source>
        <tissue evidence="2">Mixed with DoveR01_LX</tissue>
    </source>
</reference>
<organism evidence="2">
    <name type="scientific">Davidia involucrata</name>
    <name type="common">Dove tree</name>
    <dbReference type="NCBI Taxonomy" id="16924"/>
    <lineage>
        <taxon>Eukaryota</taxon>
        <taxon>Viridiplantae</taxon>
        <taxon>Streptophyta</taxon>
        <taxon>Embryophyta</taxon>
        <taxon>Tracheophyta</taxon>
        <taxon>Spermatophyta</taxon>
        <taxon>Magnoliopsida</taxon>
        <taxon>eudicotyledons</taxon>
        <taxon>Gunneridae</taxon>
        <taxon>Pentapetalae</taxon>
        <taxon>asterids</taxon>
        <taxon>Cornales</taxon>
        <taxon>Nyssaceae</taxon>
        <taxon>Davidia</taxon>
    </lineage>
</organism>